<reference evidence="3" key="1">
    <citation type="journal article" date="2010" name="Genome Biol.">
        <title>Genome sequence of the necrotrophic plant pathogen Pythium ultimum reveals original pathogenicity mechanisms and effector repertoire.</title>
        <authorList>
            <person name="Levesque C.A."/>
            <person name="Brouwer H."/>
            <person name="Cano L."/>
            <person name="Hamilton J.P."/>
            <person name="Holt C."/>
            <person name="Huitema E."/>
            <person name="Raffaele S."/>
            <person name="Robideau G.P."/>
            <person name="Thines M."/>
            <person name="Win J."/>
            <person name="Zerillo M.M."/>
            <person name="Beakes G.W."/>
            <person name="Boore J.L."/>
            <person name="Busam D."/>
            <person name="Dumas B."/>
            <person name="Ferriera S."/>
            <person name="Fuerstenberg S.I."/>
            <person name="Gachon C.M."/>
            <person name="Gaulin E."/>
            <person name="Govers F."/>
            <person name="Grenville-Briggs L."/>
            <person name="Horner N."/>
            <person name="Hostetler J."/>
            <person name="Jiang R.H."/>
            <person name="Johnson J."/>
            <person name="Krajaejun T."/>
            <person name="Lin H."/>
            <person name="Meijer H.J."/>
            <person name="Moore B."/>
            <person name="Morris P."/>
            <person name="Phuntmart V."/>
            <person name="Puiu D."/>
            <person name="Shetty J."/>
            <person name="Stajich J.E."/>
            <person name="Tripathy S."/>
            <person name="Wawra S."/>
            <person name="van West P."/>
            <person name="Whitty B.R."/>
            <person name="Coutinho P.M."/>
            <person name="Henrissat B."/>
            <person name="Martin F."/>
            <person name="Thomas P.D."/>
            <person name="Tyler B.M."/>
            <person name="De Vries R.P."/>
            <person name="Kamoun S."/>
            <person name="Yandell M."/>
            <person name="Tisserat N."/>
            <person name="Buell C.R."/>
        </authorList>
    </citation>
    <scope>NUCLEOTIDE SEQUENCE</scope>
    <source>
        <strain evidence="3">DAOM:BR144</strain>
    </source>
</reference>
<feature type="transmembrane region" description="Helical" evidence="1">
    <location>
        <begin position="112"/>
        <end position="130"/>
    </location>
</feature>
<evidence type="ECO:0000256" key="1">
    <source>
        <dbReference type="SAM" id="Phobius"/>
    </source>
</evidence>
<reference evidence="2" key="3">
    <citation type="submission" date="2015-02" db="UniProtKB">
        <authorList>
            <consortium name="EnsemblProtists"/>
        </authorList>
    </citation>
    <scope>IDENTIFICATION</scope>
    <source>
        <strain evidence="2">DAOM BR144</strain>
    </source>
</reference>
<feature type="transmembrane region" description="Helical" evidence="1">
    <location>
        <begin position="538"/>
        <end position="557"/>
    </location>
</feature>
<feature type="transmembrane region" description="Helical" evidence="1">
    <location>
        <begin position="445"/>
        <end position="464"/>
    </location>
</feature>
<feature type="transmembrane region" description="Helical" evidence="1">
    <location>
        <begin position="338"/>
        <end position="361"/>
    </location>
</feature>
<dbReference type="PANTHER" id="PTHR33802:SF2">
    <property type="entry name" value="EF-HAND DOMAIN-CONTAINING PROTEIN"/>
    <property type="match status" value="1"/>
</dbReference>
<dbReference type="Proteomes" id="UP000019132">
    <property type="component" value="Unassembled WGS sequence"/>
</dbReference>
<feature type="transmembrane region" description="Helical" evidence="1">
    <location>
        <begin position="150"/>
        <end position="171"/>
    </location>
</feature>
<protein>
    <submittedName>
        <fullName evidence="2">Uncharacterized protein</fullName>
    </submittedName>
</protein>
<feature type="transmembrane region" description="Helical" evidence="1">
    <location>
        <begin position="177"/>
        <end position="200"/>
    </location>
</feature>
<evidence type="ECO:0000313" key="2">
    <source>
        <dbReference type="EnsemblProtists" id="PYU1_T012749"/>
    </source>
</evidence>
<keyword evidence="3" id="KW-1185">Reference proteome</keyword>
<name>K3X6A0_GLOUD</name>
<evidence type="ECO:0000313" key="3">
    <source>
        <dbReference type="Proteomes" id="UP000019132"/>
    </source>
</evidence>
<dbReference type="EMBL" id="GL376588">
    <property type="status" value="NOT_ANNOTATED_CDS"/>
    <property type="molecule type" value="Genomic_DNA"/>
</dbReference>
<feature type="transmembrane region" description="Helical" evidence="1">
    <location>
        <begin position="50"/>
        <end position="76"/>
    </location>
</feature>
<keyword evidence="1" id="KW-0812">Transmembrane</keyword>
<feature type="transmembrane region" description="Helical" evidence="1">
    <location>
        <begin position="476"/>
        <end position="496"/>
    </location>
</feature>
<feature type="transmembrane region" description="Helical" evidence="1">
    <location>
        <begin position="311"/>
        <end position="332"/>
    </location>
</feature>
<dbReference type="EnsemblProtists" id="PYU1_T012749">
    <property type="protein sequence ID" value="PYU1_T012749"/>
    <property type="gene ID" value="PYU1_G012723"/>
</dbReference>
<proteinExistence type="predicted"/>
<dbReference type="VEuPathDB" id="FungiDB:PYU1_G012723"/>
<dbReference type="HOGENOM" id="CLU_486184_0_0_1"/>
<dbReference type="PANTHER" id="PTHR33802">
    <property type="entry name" value="SI:CH211-161H7.5-RELATED"/>
    <property type="match status" value="1"/>
</dbReference>
<dbReference type="eggNOG" id="ENOG502QVJ7">
    <property type="taxonomic scope" value="Eukaryota"/>
</dbReference>
<sequence length="561" mass="62882">MSSPLQHYLPYINAGLFVTQLGFNANMNAFGAARDSPTPDIPIAPAPYAFLIWLVIYAFTASTVAIDAFYSHYSFFSFTSNPKFYRRWFALTCITNIAFVVFNNWLGNVHLGMLDLFLLWGSLLPLYLVLVRRPAKHPNKPWVHYFASEFAIRIYFGWVSVATLLTVAASLQSIHGAYLGFSVYAFLLMLLMVFGGAAFVHGKDPVVPLVITWALVGLAVRDATFPGRTQNDFDKLQGAAELAAPIFPALIVIEGGRKLWAYWKSRKASDVELIKPVSKFQTNADYGTYQSVATINPPATMEASSFPWINAALFAMQAAVNIAYAKYFVILVRDYETLIAPASFAMSIWILIYALEALLVLTDVFYPQYSLYADATQPTQLRTCFAVSCIANTMWVIFYVKHHVYATTVMIYVLWLALLMLYLYSVNDRNARVTMDWRQYICNDLPISIYFAWVSAIAFNHLAIALQHSRHGYLSVPTYVVHLVIVLTFAMLAVLYAKDPVFGLVVIWYLIAVAAKDVKLPSDMQCADMSVRACAGEGAAIVAVLILLSMFYVMLYGRMES</sequence>
<dbReference type="InParanoid" id="K3X6A0"/>
<feature type="transmembrane region" description="Helical" evidence="1">
    <location>
        <begin position="404"/>
        <end position="424"/>
    </location>
</feature>
<organism evidence="2 3">
    <name type="scientific">Globisporangium ultimum (strain ATCC 200006 / CBS 805.95 / DAOM BR144)</name>
    <name type="common">Pythium ultimum</name>
    <dbReference type="NCBI Taxonomy" id="431595"/>
    <lineage>
        <taxon>Eukaryota</taxon>
        <taxon>Sar</taxon>
        <taxon>Stramenopiles</taxon>
        <taxon>Oomycota</taxon>
        <taxon>Peronosporomycetes</taxon>
        <taxon>Pythiales</taxon>
        <taxon>Pythiaceae</taxon>
        <taxon>Globisporangium</taxon>
    </lineage>
</organism>
<reference evidence="3" key="2">
    <citation type="submission" date="2010-04" db="EMBL/GenBank/DDBJ databases">
        <authorList>
            <person name="Buell R."/>
            <person name="Hamilton J."/>
            <person name="Hostetler J."/>
        </authorList>
    </citation>
    <scope>NUCLEOTIDE SEQUENCE [LARGE SCALE GENOMIC DNA]</scope>
    <source>
        <strain evidence="3">DAOM:BR144</strain>
    </source>
</reference>
<keyword evidence="1" id="KW-1133">Transmembrane helix</keyword>
<feature type="transmembrane region" description="Helical" evidence="1">
    <location>
        <begin position="501"/>
        <end position="518"/>
    </location>
</feature>
<keyword evidence="1" id="KW-0472">Membrane</keyword>
<feature type="transmembrane region" description="Helical" evidence="1">
    <location>
        <begin position="88"/>
        <end position="106"/>
    </location>
</feature>
<dbReference type="AlphaFoldDB" id="K3X6A0"/>
<accession>K3X6A0</accession>